<dbReference type="AlphaFoldDB" id="A0A1E7EWA1"/>
<protein>
    <recommendedName>
        <fullName evidence="1">PDZ domain-containing protein</fullName>
    </recommendedName>
</protein>
<dbReference type="InterPro" id="IPR036034">
    <property type="entry name" value="PDZ_sf"/>
</dbReference>
<dbReference type="EMBL" id="KV784373">
    <property type="protein sequence ID" value="OEU10172.1"/>
    <property type="molecule type" value="Genomic_DNA"/>
</dbReference>
<dbReference type="InterPro" id="IPR001478">
    <property type="entry name" value="PDZ"/>
</dbReference>
<dbReference type="PROSITE" id="PS50106">
    <property type="entry name" value="PDZ"/>
    <property type="match status" value="1"/>
</dbReference>
<accession>A0A1E7EWA1</accession>
<name>A0A1E7EWA1_9STRA</name>
<organism evidence="2 3">
    <name type="scientific">Fragilariopsis cylindrus CCMP1102</name>
    <dbReference type="NCBI Taxonomy" id="635003"/>
    <lineage>
        <taxon>Eukaryota</taxon>
        <taxon>Sar</taxon>
        <taxon>Stramenopiles</taxon>
        <taxon>Ochrophyta</taxon>
        <taxon>Bacillariophyta</taxon>
        <taxon>Bacillariophyceae</taxon>
        <taxon>Bacillariophycidae</taxon>
        <taxon>Bacillariales</taxon>
        <taxon>Bacillariaceae</taxon>
        <taxon>Fragilariopsis</taxon>
    </lineage>
</organism>
<feature type="domain" description="PDZ" evidence="1">
    <location>
        <begin position="1"/>
        <end position="56"/>
    </location>
</feature>
<dbReference type="OrthoDB" id="273181at2759"/>
<reference evidence="2 3" key="1">
    <citation type="submission" date="2016-09" db="EMBL/GenBank/DDBJ databases">
        <title>Extensive genetic diversity and differential bi-allelic expression allows diatom success in the polar Southern Ocean.</title>
        <authorList>
            <consortium name="DOE Joint Genome Institute"/>
            <person name="Mock T."/>
            <person name="Otillar R.P."/>
            <person name="Strauss J."/>
            <person name="Dupont C."/>
            <person name="Frickenhaus S."/>
            <person name="Maumus F."/>
            <person name="Mcmullan M."/>
            <person name="Sanges R."/>
            <person name="Schmutz J."/>
            <person name="Toseland A."/>
            <person name="Valas R."/>
            <person name="Veluchamy A."/>
            <person name="Ward B.J."/>
            <person name="Allen A."/>
            <person name="Barry K."/>
            <person name="Falciatore A."/>
            <person name="Ferrante M."/>
            <person name="Fortunato A.E."/>
            <person name="Gloeckner G."/>
            <person name="Gruber A."/>
            <person name="Hipkin R."/>
            <person name="Janech M."/>
            <person name="Kroth P."/>
            <person name="Leese F."/>
            <person name="Lindquist E."/>
            <person name="Lyon B.R."/>
            <person name="Martin J."/>
            <person name="Mayer C."/>
            <person name="Parker M."/>
            <person name="Quesneville H."/>
            <person name="Raymond J."/>
            <person name="Uhlig C."/>
            <person name="Valentin K.U."/>
            <person name="Worden A.Z."/>
            <person name="Armbrust E.V."/>
            <person name="Bowler C."/>
            <person name="Green B."/>
            <person name="Moulton V."/>
            <person name="Van Oosterhout C."/>
            <person name="Grigoriev I."/>
        </authorList>
    </citation>
    <scope>NUCLEOTIDE SEQUENCE [LARGE SCALE GENOMIC DNA]</scope>
    <source>
        <strain evidence="2 3">CCMP1102</strain>
    </source>
</reference>
<evidence type="ECO:0000313" key="2">
    <source>
        <dbReference type="EMBL" id="OEU10172.1"/>
    </source>
</evidence>
<gene>
    <name evidence="2" type="ORF">FRACYDRAFT_271225</name>
</gene>
<sequence length="124" mass="13845">MYEVSMAKPLGIVFEEIEIGNGVFVQDLVEGGFADTQGKIQPGDVLVGVTAIKVVGAKWERRMLPARKFDFDTAVGAIGSNERKWNCDDVVLMFERPSEADSDAVDAFLEFFEPPFDNPWKQQQ</sequence>
<evidence type="ECO:0000313" key="3">
    <source>
        <dbReference type="Proteomes" id="UP000095751"/>
    </source>
</evidence>
<dbReference type="Gene3D" id="2.30.42.10">
    <property type="match status" value="1"/>
</dbReference>
<evidence type="ECO:0000259" key="1">
    <source>
        <dbReference type="PROSITE" id="PS50106"/>
    </source>
</evidence>
<dbReference type="Pfam" id="PF00595">
    <property type="entry name" value="PDZ"/>
    <property type="match status" value="1"/>
</dbReference>
<dbReference type="Proteomes" id="UP000095751">
    <property type="component" value="Unassembled WGS sequence"/>
</dbReference>
<dbReference type="SUPFAM" id="SSF50156">
    <property type="entry name" value="PDZ domain-like"/>
    <property type="match status" value="1"/>
</dbReference>
<dbReference type="KEGG" id="fcy:FRACYDRAFT_271225"/>
<proteinExistence type="predicted"/>
<dbReference type="InParanoid" id="A0A1E7EWA1"/>
<keyword evidence="3" id="KW-1185">Reference proteome</keyword>